<comment type="caution">
    <text evidence="2">The sequence shown here is derived from an EMBL/GenBank/DDBJ whole genome shotgun (WGS) entry which is preliminary data.</text>
</comment>
<dbReference type="EMBL" id="JABAYA010000192">
    <property type="protein sequence ID" value="KAF7722499.1"/>
    <property type="molecule type" value="Genomic_DNA"/>
</dbReference>
<sequence>MPILHDLRFDLLTVQVKQPGSGQGQGDLQKIAQEMKAMIDSMIDSLAKTRIQSPVVCGIGVNGFECHTYKMDLGYDGIYRLIELDDVMVASSIDDLAKVKRILAALLKTRSTFLNFTRDNSNTSISSSDSQERRSLKERKP</sequence>
<evidence type="ECO:0000313" key="3">
    <source>
        <dbReference type="Proteomes" id="UP000605846"/>
    </source>
</evidence>
<evidence type="ECO:0000313" key="2">
    <source>
        <dbReference type="EMBL" id="KAF7722499.1"/>
    </source>
</evidence>
<proteinExistence type="predicted"/>
<accession>A0A8H7BMX2</accession>
<dbReference type="OrthoDB" id="2441332at2759"/>
<dbReference type="Proteomes" id="UP000605846">
    <property type="component" value="Unassembled WGS sequence"/>
</dbReference>
<organism evidence="2 3">
    <name type="scientific">Apophysomyces ossiformis</name>
    <dbReference type="NCBI Taxonomy" id="679940"/>
    <lineage>
        <taxon>Eukaryota</taxon>
        <taxon>Fungi</taxon>
        <taxon>Fungi incertae sedis</taxon>
        <taxon>Mucoromycota</taxon>
        <taxon>Mucoromycotina</taxon>
        <taxon>Mucoromycetes</taxon>
        <taxon>Mucorales</taxon>
        <taxon>Mucorineae</taxon>
        <taxon>Mucoraceae</taxon>
        <taxon>Apophysomyces</taxon>
    </lineage>
</organism>
<name>A0A8H7BMX2_9FUNG</name>
<reference evidence="2" key="1">
    <citation type="submission" date="2020-01" db="EMBL/GenBank/DDBJ databases">
        <title>Genome Sequencing of Three Apophysomyces-Like Fungal Strains Confirms a Novel Fungal Genus in the Mucoromycota with divergent Burkholderia-like Endosymbiotic Bacteria.</title>
        <authorList>
            <person name="Stajich J.E."/>
            <person name="Macias A.M."/>
            <person name="Carter-House D."/>
            <person name="Lovett B."/>
            <person name="Kasson L.R."/>
            <person name="Berry K."/>
            <person name="Grigoriev I."/>
            <person name="Chang Y."/>
            <person name="Spatafora J."/>
            <person name="Kasson M.T."/>
        </authorList>
    </citation>
    <scope>NUCLEOTIDE SEQUENCE</scope>
    <source>
        <strain evidence="2">NRRL A-21654</strain>
    </source>
</reference>
<protein>
    <submittedName>
        <fullName evidence="2">Uncharacterized protein</fullName>
    </submittedName>
</protein>
<gene>
    <name evidence="2" type="ORF">EC973_003091</name>
</gene>
<feature type="region of interest" description="Disordered" evidence="1">
    <location>
        <begin position="121"/>
        <end position="141"/>
    </location>
</feature>
<evidence type="ECO:0000256" key="1">
    <source>
        <dbReference type="SAM" id="MobiDB-lite"/>
    </source>
</evidence>
<keyword evidence="3" id="KW-1185">Reference proteome</keyword>
<dbReference type="AlphaFoldDB" id="A0A8H7BMX2"/>